<sequence length="215" mass="24725">MKTTYLLLLMVFTCQFALAQSGQYVRKTKETTVVHYAEDQSHAIVNGVKTSNNVMYLFKPDEIVLRRVHSENVSMHVLVFGIEVKNSNHPVLKYFEHQAKLKIRNKYFEHNTLPKINPAQVASLAFHKGDDQSASYLEVTLLDPENTPKQQYKYGTVTEKSQYYDVDGRIVDTSTTPLPMLRKGSFTSETLCCKEAYEKYHDLRFIKGIQVMCSN</sequence>
<dbReference type="RefSeq" id="WP_219878985.1">
    <property type="nucleotide sequence ID" value="NZ_JAHYXK010000027.1"/>
</dbReference>
<dbReference type="Proteomes" id="UP000813018">
    <property type="component" value="Unassembled WGS sequence"/>
</dbReference>
<evidence type="ECO:0000313" key="3">
    <source>
        <dbReference type="Proteomes" id="UP000813018"/>
    </source>
</evidence>
<reference evidence="2 3" key="1">
    <citation type="journal article" date="2016" name="Int. J. Syst. Evol. Microbiol.">
        <title>Pontibacter aydingkolensis sp. nov., isolated from soil of a salt lake.</title>
        <authorList>
            <person name="Osman G."/>
            <person name="Zhang T."/>
            <person name="Lou K."/>
            <person name="Gao Y."/>
            <person name="Chang W."/>
            <person name="Lin Q."/>
            <person name="Yang H.M."/>
            <person name="Huo X.D."/>
            <person name="Wang N."/>
        </authorList>
    </citation>
    <scope>NUCLEOTIDE SEQUENCE [LARGE SCALE GENOMIC DNA]</scope>
    <source>
        <strain evidence="2 3">KACC 19255</strain>
    </source>
</reference>
<protein>
    <recommendedName>
        <fullName evidence="4">GLPGLI family protein</fullName>
    </recommendedName>
</protein>
<gene>
    <name evidence="2" type="ORF">K0O23_18720</name>
</gene>
<comment type="caution">
    <text evidence="2">The sequence shown here is derived from an EMBL/GenBank/DDBJ whole genome shotgun (WGS) entry which is preliminary data.</text>
</comment>
<feature type="chain" id="PRO_5047213087" description="GLPGLI family protein" evidence="1">
    <location>
        <begin position="20"/>
        <end position="215"/>
    </location>
</feature>
<keyword evidence="1" id="KW-0732">Signal</keyword>
<proteinExistence type="predicted"/>
<evidence type="ECO:0008006" key="4">
    <source>
        <dbReference type="Google" id="ProtNLM"/>
    </source>
</evidence>
<feature type="signal peptide" evidence="1">
    <location>
        <begin position="1"/>
        <end position="19"/>
    </location>
</feature>
<evidence type="ECO:0000313" key="2">
    <source>
        <dbReference type="EMBL" id="MBW7469113.1"/>
    </source>
</evidence>
<evidence type="ECO:0000256" key="1">
    <source>
        <dbReference type="SAM" id="SignalP"/>
    </source>
</evidence>
<accession>A0ABS7CZ35</accession>
<keyword evidence="3" id="KW-1185">Reference proteome</keyword>
<dbReference type="EMBL" id="JAHYXK010000027">
    <property type="protein sequence ID" value="MBW7469113.1"/>
    <property type="molecule type" value="Genomic_DNA"/>
</dbReference>
<name>A0ABS7CZ35_9BACT</name>
<organism evidence="2 3">
    <name type="scientific">Pontibacter aydingkolensis</name>
    <dbReference type="NCBI Taxonomy" id="1911536"/>
    <lineage>
        <taxon>Bacteria</taxon>
        <taxon>Pseudomonadati</taxon>
        <taxon>Bacteroidota</taxon>
        <taxon>Cytophagia</taxon>
        <taxon>Cytophagales</taxon>
        <taxon>Hymenobacteraceae</taxon>
        <taxon>Pontibacter</taxon>
    </lineage>
</organism>